<dbReference type="EMBL" id="CP023004">
    <property type="protein sequence ID" value="AWI09275.1"/>
    <property type="molecule type" value="Genomic_DNA"/>
</dbReference>
<reference evidence="2 3" key="1">
    <citation type="journal article" date="2018" name="Syst. Appl. Microbiol.">
        <title>Ereboglobus luteus gen. nov. sp. nov. from cockroach guts, and new insights into the oxygen relationship of the genera Opitutus and Didymococcus (Verrucomicrobia: Opitutaceae).</title>
        <authorList>
            <person name="Tegtmeier D."/>
            <person name="Belitz A."/>
            <person name="Radek R."/>
            <person name="Heimerl T."/>
            <person name="Brune A."/>
        </authorList>
    </citation>
    <scope>NUCLEOTIDE SEQUENCE [LARGE SCALE GENOMIC DNA]</scope>
    <source>
        <strain evidence="2 3">Ho45</strain>
    </source>
</reference>
<feature type="region of interest" description="Disordered" evidence="1">
    <location>
        <begin position="131"/>
        <end position="164"/>
    </location>
</feature>
<dbReference type="InterPro" id="IPR008947">
    <property type="entry name" value="PLipase_C/P1_nuclease_dom_sf"/>
</dbReference>
<dbReference type="RefSeq" id="WP_152032746.1">
    <property type="nucleotide sequence ID" value="NZ_CP023004.1"/>
</dbReference>
<dbReference type="KEGG" id="elut:CKA38_08485"/>
<evidence type="ECO:0000313" key="2">
    <source>
        <dbReference type="EMBL" id="AWI09275.1"/>
    </source>
</evidence>
<feature type="compositionally biased region" description="Basic and acidic residues" evidence="1">
    <location>
        <begin position="131"/>
        <end position="140"/>
    </location>
</feature>
<gene>
    <name evidence="2" type="ORF">CKA38_08485</name>
</gene>
<protein>
    <submittedName>
        <fullName evidence="2">Uncharacterized protein</fullName>
    </submittedName>
</protein>
<keyword evidence="3" id="KW-1185">Reference proteome</keyword>
<organism evidence="2 3">
    <name type="scientific">Ereboglobus luteus</name>
    <dbReference type="NCBI Taxonomy" id="1796921"/>
    <lineage>
        <taxon>Bacteria</taxon>
        <taxon>Pseudomonadati</taxon>
        <taxon>Verrucomicrobiota</taxon>
        <taxon>Opitutia</taxon>
        <taxon>Opitutales</taxon>
        <taxon>Opitutaceae</taxon>
        <taxon>Ereboglobus</taxon>
    </lineage>
</organism>
<accession>A0A2U8E3B2</accession>
<proteinExistence type="predicted"/>
<evidence type="ECO:0000313" key="3">
    <source>
        <dbReference type="Proteomes" id="UP000244896"/>
    </source>
</evidence>
<dbReference type="AlphaFoldDB" id="A0A2U8E3B2"/>
<sequence>MHTLEKITRVAPLAALLALPFFLSATARAWDYESHRAINLIALDSLPADAPAFLHTPEARERIGFLAGEPDRWRNSYDPSIRHINQIEHFFDVEDMEPLGIKFADLPQFRYVFVSELTRARDIHADKLPKIDPARNRDATRAYPGFIPGPSPKTTASSSPASPT</sequence>
<feature type="compositionally biased region" description="Low complexity" evidence="1">
    <location>
        <begin position="152"/>
        <end position="164"/>
    </location>
</feature>
<evidence type="ECO:0000256" key="1">
    <source>
        <dbReference type="SAM" id="MobiDB-lite"/>
    </source>
</evidence>
<dbReference type="SUPFAM" id="SSF48537">
    <property type="entry name" value="Phospholipase C/P1 nuclease"/>
    <property type="match status" value="1"/>
</dbReference>
<dbReference type="GO" id="GO:0016788">
    <property type="term" value="F:hydrolase activity, acting on ester bonds"/>
    <property type="evidence" value="ECO:0007669"/>
    <property type="project" value="InterPro"/>
</dbReference>
<dbReference type="Proteomes" id="UP000244896">
    <property type="component" value="Chromosome"/>
</dbReference>
<name>A0A2U8E3B2_9BACT</name>